<name>A0A9P9YBZ8_9MUSC</name>
<proteinExistence type="predicted"/>
<evidence type="ECO:0000256" key="1">
    <source>
        <dbReference type="SAM" id="MobiDB-lite"/>
    </source>
</evidence>
<evidence type="ECO:0000313" key="2">
    <source>
        <dbReference type="EMBL" id="KAI8034209.1"/>
    </source>
</evidence>
<feature type="region of interest" description="Disordered" evidence="1">
    <location>
        <begin position="1"/>
        <end position="32"/>
    </location>
</feature>
<accession>A0A9P9YBZ8</accession>
<reference evidence="2" key="1">
    <citation type="journal article" date="2023" name="Genome Biol. Evol.">
        <title>Long-read-based Genome Assembly of Drosophila gunungcola Reveals Fewer Chemosensory Genes in Flower-breeding Species.</title>
        <authorList>
            <person name="Negi A."/>
            <person name="Liao B.Y."/>
            <person name="Yeh S.D."/>
        </authorList>
    </citation>
    <scope>NUCLEOTIDE SEQUENCE</scope>
    <source>
        <strain evidence="2">Sukarami</strain>
    </source>
</reference>
<sequence>MTQKPEPYKANNPNIRGSARRSDPELAISHRL</sequence>
<dbReference type="EMBL" id="JAMKOV010000079">
    <property type="protein sequence ID" value="KAI8034209.1"/>
    <property type="molecule type" value="Genomic_DNA"/>
</dbReference>
<gene>
    <name evidence="2" type="ORF">M5D96_013060</name>
</gene>
<protein>
    <submittedName>
        <fullName evidence="2">Uncharacterized protein</fullName>
    </submittedName>
</protein>
<organism evidence="2 3">
    <name type="scientific">Drosophila gunungcola</name>
    <name type="common">fruit fly</name>
    <dbReference type="NCBI Taxonomy" id="103775"/>
    <lineage>
        <taxon>Eukaryota</taxon>
        <taxon>Metazoa</taxon>
        <taxon>Ecdysozoa</taxon>
        <taxon>Arthropoda</taxon>
        <taxon>Hexapoda</taxon>
        <taxon>Insecta</taxon>
        <taxon>Pterygota</taxon>
        <taxon>Neoptera</taxon>
        <taxon>Endopterygota</taxon>
        <taxon>Diptera</taxon>
        <taxon>Brachycera</taxon>
        <taxon>Muscomorpha</taxon>
        <taxon>Ephydroidea</taxon>
        <taxon>Drosophilidae</taxon>
        <taxon>Drosophila</taxon>
        <taxon>Sophophora</taxon>
    </lineage>
</organism>
<evidence type="ECO:0000313" key="3">
    <source>
        <dbReference type="Proteomes" id="UP001059596"/>
    </source>
</evidence>
<keyword evidence="3" id="KW-1185">Reference proteome</keyword>
<dbReference type="AlphaFoldDB" id="A0A9P9YBZ8"/>
<dbReference type="Proteomes" id="UP001059596">
    <property type="component" value="Unassembled WGS sequence"/>
</dbReference>
<comment type="caution">
    <text evidence="2">The sequence shown here is derived from an EMBL/GenBank/DDBJ whole genome shotgun (WGS) entry which is preliminary data.</text>
</comment>